<feature type="region of interest" description="Disordered" evidence="2">
    <location>
        <begin position="255"/>
        <end position="457"/>
    </location>
</feature>
<evidence type="ECO:0000256" key="1">
    <source>
        <dbReference type="SAM" id="Coils"/>
    </source>
</evidence>
<feature type="region of interest" description="Disordered" evidence="2">
    <location>
        <begin position="113"/>
        <end position="194"/>
    </location>
</feature>
<evidence type="ECO:0000313" key="3">
    <source>
        <dbReference type="EMBL" id="EKD12651.1"/>
    </source>
</evidence>
<proteinExistence type="predicted"/>
<reference evidence="3 4" key="1">
    <citation type="journal article" date="2012" name="BMC Genomics">
        <title>Sequencing the genome of Marssonina brunnea reveals fungus-poplar co-evolution.</title>
        <authorList>
            <person name="Zhu S."/>
            <person name="Cao Y.-Z."/>
            <person name="Jiang C."/>
            <person name="Tan B.-Y."/>
            <person name="Wang Z."/>
            <person name="Feng S."/>
            <person name="Zhang L."/>
            <person name="Su X.-H."/>
            <person name="Brejova B."/>
            <person name="Vinar T."/>
            <person name="Xu M."/>
            <person name="Wang M.-X."/>
            <person name="Zhang S.-G."/>
            <person name="Huang M.-R."/>
            <person name="Wu R."/>
            <person name="Zhou Y."/>
        </authorList>
    </citation>
    <scope>NUCLEOTIDE SEQUENCE [LARGE SCALE GENOMIC DNA]</scope>
    <source>
        <strain evidence="3 4">MB_m1</strain>
    </source>
</reference>
<gene>
    <name evidence="3" type="ORF">MBM_09220</name>
</gene>
<dbReference type="EMBL" id="JH921455">
    <property type="protein sequence ID" value="EKD12651.1"/>
    <property type="molecule type" value="Genomic_DNA"/>
</dbReference>
<dbReference type="HOGENOM" id="CLU_012103_0_1_1"/>
<evidence type="ECO:0000313" key="4">
    <source>
        <dbReference type="Proteomes" id="UP000006753"/>
    </source>
</evidence>
<feature type="compositionally biased region" description="Low complexity" evidence="2">
    <location>
        <begin position="175"/>
        <end position="184"/>
    </location>
</feature>
<feature type="region of interest" description="Disordered" evidence="2">
    <location>
        <begin position="1"/>
        <end position="52"/>
    </location>
</feature>
<dbReference type="GeneID" id="18765155"/>
<dbReference type="InParanoid" id="K1WIN0"/>
<dbReference type="eggNOG" id="ENOG502SDCC">
    <property type="taxonomic scope" value="Eukaryota"/>
</dbReference>
<dbReference type="KEGG" id="mbe:MBM_09220"/>
<feature type="region of interest" description="Disordered" evidence="2">
    <location>
        <begin position="673"/>
        <end position="744"/>
    </location>
</feature>
<dbReference type="AlphaFoldDB" id="K1WIN0"/>
<feature type="compositionally biased region" description="Low complexity" evidence="2">
    <location>
        <begin position="350"/>
        <end position="362"/>
    </location>
</feature>
<dbReference type="OMA" id="EYSVHVN"/>
<feature type="coiled-coil region" evidence="1">
    <location>
        <begin position="487"/>
        <end position="537"/>
    </location>
</feature>
<feature type="compositionally biased region" description="Acidic residues" evidence="2">
    <location>
        <begin position="571"/>
        <end position="592"/>
    </location>
</feature>
<organism evidence="3 4">
    <name type="scientific">Marssonina brunnea f. sp. multigermtubi (strain MB_m1)</name>
    <name type="common">Marssonina leaf spot fungus</name>
    <dbReference type="NCBI Taxonomy" id="1072389"/>
    <lineage>
        <taxon>Eukaryota</taxon>
        <taxon>Fungi</taxon>
        <taxon>Dikarya</taxon>
        <taxon>Ascomycota</taxon>
        <taxon>Pezizomycotina</taxon>
        <taxon>Leotiomycetes</taxon>
        <taxon>Helotiales</taxon>
        <taxon>Drepanopezizaceae</taxon>
        <taxon>Drepanopeziza</taxon>
    </lineage>
</organism>
<keyword evidence="1" id="KW-0175">Coiled coil</keyword>
<accession>K1WIN0</accession>
<feature type="region of interest" description="Disordered" evidence="2">
    <location>
        <begin position="547"/>
        <end position="610"/>
    </location>
</feature>
<protein>
    <submittedName>
        <fullName evidence="3">Uncharacterized protein</fullName>
    </submittedName>
</protein>
<dbReference type="OrthoDB" id="2555519at2759"/>
<name>K1WIN0_MARBU</name>
<feature type="compositionally biased region" description="Low complexity" evidence="2">
    <location>
        <begin position="330"/>
        <end position="342"/>
    </location>
</feature>
<dbReference type="PANTHER" id="PTHR38701:SF1">
    <property type="entry name" value="UP-REGULATED DURING SEPTATION PROTEIN 1 DOMAIN-CONTAINING PROTEIN"/>
    <property type="match status" value="1"/>
</dbReference>
<evidence type="ECO:0000256" key="2">
    <source>
        <dbReference type="SAM" id="MobiDB-lite"/>
    </source>
</evidence>
<feature type="compositionally biased region" description="Polar residues" evidence="2">
    <location>
        <begin position="363"/>
        <end position="378"/>
    </location>
</feature>
<feature type="compositionally biased region" description="Low complexity" evidence="2">
    <location>
        <begin position="26"/>
        <end position="47"/>
    </location>
</feature>
<dbReference type="PANTHER" id="PTHR38701">
    <property type="entry name" value="CHROMOSOME 8, WHOLE GENOME SHOTGUN SEQUENCE"/>
    <property type="match status" value="1"/>
</dbReference>
<feature type="compositionally biased region" description="Polar residues" evidence="2">
    <location>
        <begin position="436"/>
        <end position="457"/>
    </location>
</feature>
<feature type="compositionally biased region" description="Pro residues" evidence="2">
    <location>
        <begin position="379"/>
        <end position="388"/>
    </location>
</feature>
<dbReference type="Proteomes" id="UP000006753">
    <property type="component" value="Unassembled WGS sequence"/>
</dbReference>
<keyword evidence="4" id="KW-1185">Reference proteome</keyword>
<sequence>MRPILAGVKSTSRNSTEDNTKPIHLNSNNPNPNTNSNTTTATTTINHNTKDTTPFRRLSRAALVDVSSHANIMRVPPLKGKNPNLNMPTHDNKNAARPLKPTLAAHARPANRIPLTPKIAGPGPPVLATPSTRRPARPNSTTPGEKEDIPTPVSTFLSHHVTPRSGPRRVRAESPKTTTPVGTPTPGPNDTIRGTETPLLYGSGLGVTGVEKDVPKRLAVSFSPAVSGVGHSNLPAQNAQNGLGDSKFFFASEAKTAAAHPPRPPMPPKKSSTFLYANGDIIPNQPQSSSASASGSTVGDERSQPKFFHANGAPDMQSTLSSYFPPPRPSSVLSSASRTASPRLAAVDLSPLSPSQRPSSPSKLNQNPSLSSTRNIPTLPSPVIPRPPHAGRGQPATNIVSKRRASIEAAQRLSHSRSASGSSADGRHPPPMRKASISSHDSSAPGSPLNLTTTSVPLTTREEVLEELGVSDPAADIRSPIKTGQSIAELNELAANARRERKVLDLQITNSSLEAINRTLEREMRKQTTELRRYRRLSRSGRFSVAATESIQTSSGSVTVGGVGEGFDLSELSEEDSVEGEEDEEEEGETSDEGSLSPSGMEESDFRHRKRDEKRLRLDLTKHQQLLVDSQKMNQSLKRCLGWTEELIREGRKALEYRVRVCDVELGGRVLAPDEIDGANGGRDAEEADNEGMSDIGASLLREARKKAKESGRASPPWGKVGKDDRDSGIELDGAPREQLGLEQ</sequence>